<dbReference type="Proteomes" id="UP001144978">
    <property type="component" value="Unassembled WGS sequence"/>
</dbReference>
<protein>
    <submittedName>
        <fullName evidence="1">Uncharacterized protein</fullName>
    </submittedName>
</protein>
<evidence type="ECO:0000313" key="1">
    <source>
        <dbReference type="EMBL" id="KAJ2992415.1"/>
    </source>
</evidence>
<keyword evidence="2" id="KW-1185">Reference proteome</keyword>
<gene>
    <name evidence="1" type="ORF">NUW54_g7939</name>
</gene>
<evidence type="ECO:0000313" key="2">
    <source>
        <dbReference type="Proteomes" id="UP001144978"/>
    </source>
</evidence>
<comment type="caution">
    <text evidence="1">The sequence shown here is derived from an EMBL/GenBank/DDBJ whole genome shotgun (WGS) entry which is preliminary data.</text>
</comment>
<proteinExistence type="predicted"/>
<reference evidence="1" key="1">
    <citation type="submission" date="2022-08" db="EMBL/GenBank/DDBJ databases">
        <title>Genome Sequence of Pycnoporus sanguineus.</title>
        <authorList>
            <person name="Buettner E."/>
        </authorList>
    </citation>
    <scope>NUCLEOTIDE SEQUENCE</scope>
    <source>
        <strain evidence="1">CG-C14</strain>
    </source>
</reference>
<accession>A0ACC1PI13</accession>
<dbReference type="EMBL" id="JANSHE010002377">
    <property type="protein sequence ID" value="KAJ2992415.1"/>
    <property type="molecule type" value="Genomic_DNA"/>
</dbReference>
<sequence>MTEKDKPKASTLPPNSSCPAKKLSKSSIASTQHKPHHARKRRKLDHASTSPDPAASPETTHQAHAESSSFPRGRSLEAEQSAEVMNMADEVKNGESLLQLRKMVLGQIHHSPAHTQPGKYVAIDCEMVGVGIDGEESALARVSLVNFYGAVLLDAFVRPRERVVDYRTQYSGIRPSDMVHAKSFEEVQKQVADLLEDRILVGHAVHNDLKR</sequence>
<organism evidence="1 2">
    <name type="scientific">Trametes sanguinea</name>
    <dbReference type="NCBI Taxonomy" id="158606"/>
    <lineage>
        <taxon>Eukaryota</taxon>
        <taxon>Fungi</taxon>
        <taxon>Dikarya</taxon>
        <taxon>Basidiomycota</taxon>
        <taxon>Agaricomycotina</taxon>
        <taxon>Agaricomycetes</taxon>
        <taxon>Polyporales</taxon>
        <taxon>Polyporaceae</taxon>
        <taxon>Trametes</taxon>
    </lineage>
</organism>
<name>A0ACC1PI13_9APHY</name>